<proteinExistence type="predicted"/>
<keyword evidence="4" id="KW-1185">Reference proteome</keyword>
<sequence>MAAAAASGASKKRKGIFGLPFDDEQPLPPSSLDGVTTSSVEGDRRLHAVQSSLERLLTEALAGWKAAENEAKRLAEEMHAMISEKGGPREPQQTSGTLTLNVGGTVFPVSRAALMRPSMVRNYLSVLLLRFEAALPHDAEKRPYLESCPAYFRWLLNELTFVERGREDAIELTAALQNDPSYAEYHALFMREFGSGDGDSSGSGDVQMGEGEGQRQTDVAGPFAAFDESRRLYERAYEALKAEKERTAAFLCAMEPFMKTDDSEEDEVLSVTILGERVSVMRRTLSPLGPTNSPLLNRFSPTYQLEPDVRQTSAEHLQRVVDFARRQAVMPAGQKVAPPVIERRRELFVEDLQMYGLKHQPFYRWGAGGDLIVTSEDHLASLVELTGRMSKPPSLLYKSSRDGFGHSSLLDCVSDVSNLLFVVQHNDTHKFAAFVDGPLEPPADPTSYETTDCPVRVYSISGACDGPTRIDTPPDGRQAVAVAGREGAVRWLGGRPFAKVAIYVDDAAGVVLAYAEPGLAADLSSCGMMVKNPYLPAGYRGPVDAAGDGTLAGSMTFTITEMEVWTLS</sequence>
<dbReference type="InterPro" id="IPR006571">
    <property type="entry name" value="TLDc_dom"/>
</dbReference>
<organism evidence="3 4">
    <name type="scientific">Vitrella brassicaformis (strain CCMP3155)</name>
    <dbReference type="NCBI Taxonomy" id="1169540"/>
    <lineage>
        <taxon>Eukaryota</taxon>
        <taxon>Sar</taxon>
        <taxon>Alveolata</taxon>
        <taxon>Colpodellida</taxon>
        <taxon>Vitrellaceae</taxon>
        <taxon>Vitrella</taxon>
    </lineage>
</organism>
<gene>
    <name evidence="3" type="ORF">Vbra_16284</name>
</gene>
<protein>
    <recommendedName>
        <fullName evidence="2">TLDc domain-containing protein</fullName>
    </recommendedName>
</protein>
<evidence type="ECO:0000313" key="3">
    <source>
        <dbReference type="EMBL" id="CEM18862.1"/>
    </source>
</evidence>
<evidence type="ECO:0000259" key="2">
    <source>
        <dbReference type="Pfam" id="PF07534"/>
    </source>
</evidence>
<feature type="region of interest" description="Disordered" evidence="1">
    <location>
        <begin position="196"/>
        <end position="217"/>
    </location>
</feature>
<accession>A0A0G4FVA1</accession>
<feature type="domain" description="TLDc" evidence="2">
    <location>
        <begin position="380"/>
        <end position="453"/>
    </location>
</feature>
<dbReference type="OrthoDB" id="2414723at2759"/>
<feature type="region of interest" description="Disordered" evidence="1">
    <location>
        <begin position="1"/>
        <end position="39"/>
    </location>
</feature>
<dbReference type="InterPro" id="IPR011333">
    <property type="entry name" value="SKP1/BTB/POZ_sf"/>
</dbReference>
<name>A0A0G4FVA1_VITBC</name>
<dbReference type="InParanoid" id="A0A0G4FVA1"/>
<reference evidence="3 4" key="1">
    <citation type="submission" date="2014-11" db="EMBL/GenBank/DDBJ databases">
        <authorList>
            <person name="Zhu J."/>
            <person name="Qi W."/>
            <person name="Song R."/>
        </authorList>
    </citation>
    <scope>NUCLEOTIDE SEQUENCE [LARGE SCALE GENOMIC DNA]</scope>
</reference>
<dbReference type="AlphaFoldDB" id="A0A0G4FVA1"/>
<dbReference type="VEuPathDB" id="CryptoDB:Vbra_16284"/>
<dbReference type="EMBL" id="CDMY01000510">
    <property type="protein sequence ID" value="CEM18862.1"/>
    <property type="molecule type" value="Genomic_DNA"/>
</dbReference>
<dbReference type="PhylomeDB" id="A0A0G4FVA1"/>
<dbReference type="Pfam" id="PF07534">
    <property type="entry name" value="TLD"/>
    <property type="match status" value="1"/>
</dbReference>
<dbReference type="Gene3D" id="3.30.710.10">
    <property type="entry name" value="Potassium Channel Kv1.1, Chain A"/>
    <property type="match status" value="1"/>
</dbReference>
<evidence type="ECO:0000313" key="4">
    <source>
        <dbReference type="Proteomes" id="UP000041254"/>
    </source>
</evidence>
<evidence type="ECO:0000256" key="1">
    <source>
        <dbReference type="SAM" id="MobiDB-lite"/>
    </source>
</evidence>
<dbReference type="Proteomes" id="UP000041254">
    <property type="component" value="Unassembled WGS sequence"/>
</dbReference>